<sequence length="74" mass="7742">MPRGGSEDLWPCVPPGTWEGLSWCPVPCEGQPKPRGTVTPVFRPGLLVKAASGALPSSGSTRNPASLYRRPIGG</sequence>
<reference evidence="2" key="1">
    <citation type="submission" date="2014-11" db="EMBL/GenBank/DDBJ databases">
        <authorList>
            <person name="Amaro Gonzalez C."/>
        </authorList>
    </citation>
    <scope>NUCLEOTIDE SEQUENCE</scope>
</reference>
<dbReference type="EMBL" id="GBXM01066323">
    <property type="protein sequence ID" value="JAH42254.1"/>
    <property type="molecule type" value="Transcribed_RNA"/>
</dbReference>
<name>A0A0E9SLM7_ANGAN</name>
<evidence type="ECO:0000313" key="2">
    <source>
        <dbReference type="EMBL" id="JAH42254.1"/>
    </source>
</evidence>
<organism evidence="2">
    <name type="scientific">Anguilla anguilla</name>
    <name type="common">European freshwater eel</name>
    <name type="synonym">Muraena anguilla</name>
    <dbReference type="NCBI Taxonomy" id="7936"/>
    <lineage>
        <taxon>Eukaryota</taxon>
        <taxon>Metazoa</taxon>
        <taxon>Chordata</taxon>
        <taxon>Craniata</taxon>
        <taxon>Vertebrata</taxon>
        <taxon>Euteleostomi</taxon>
        <taxon>Actinopterygii</taxon>
        <taxon>Neopterygii</taxon>
        <taxon>Teleostei</taxon>
        <taxon>Anguilliformes</taxon>
        <taxon>Anguillidae</taxon>
        <taxon>Anguilla</taxon>
    </lineage>
</organism>
<dbReference type="AlphaFoldDB" id="A0A0E9SLM7"/>
<reference evidence="2" key="2">
    <citation type="journal article" date="2015" name="Fish Shellfish Immunol.">
        <title>Early steps in the European eel (Anguilla anguilla)-Vibrio vulnificus interaction in the gills: Role of the RtxA13 toxin.</title>
        <authorList>
            <person name="Callol A."/>
            <person name="Pajuelo D."/>
            <person name="Ebbesson L."/>
            <person name="Teles M."/>
            <person name="MacKenzie S."/>
            <person name="Amaro C."/>
        </authorList>
    </citation>
    <scope>NUCLEOTIDE SEQUENCE</scope>
</reference>
<accession>A0A0E9SLM7</accession>
<evidence type="ECO:0000256" key="1">
    <source>
        <dbReference type="SAM" id="MobiDB-lite"/>
    </source>
</evidence>
<feature type="region of interest" description="Disordered" evidence="1">
    <location>
        <begin position="52"/>
        <end position="74"/>
    </location>
</feature>
<feature type="compositionally biased region" description="Polar residues" evidence="1">
    <location>
        <begin position="55"/>
        <end position="64"/>
    </location>
</feature>
<proteinExistence type="predicted"/>
<protein>
    <submittedName>
        <fullName evidence="2">Uncharacterized protein</fullName>
    </submittedName>
</protein>